<accession>A0A6G7GL16</accession>
<dbReference type="AlphaFoldDB" id="A0A6G7GL16"/>
<protein>
    <submittedName>
        <fullName evidence="2">Uncharacterized protein</fullName>
    </submittedName>
</protein>
<dbReference type="Proteomes" id="UP000501926">
    <property type="component" value="Chromosome"/>
</dbReference>
<evidence type="ECO:0000313" key="2">
    <source>
        <dbReference type="EMBL" id="QII10003.1"/>
    </source>
</evidence>
<feature type="transmembrane region" description="Helical" evidence="1">
    <location>
        <begin position="42"/>
        <end position="61"/>
    </location>
</feature>
<sequence length="64" mass="7288">MCLVTLRMETVRMGFSRILQIAGIIVALHALYFGIVKDSMKMEMIMLLIGVVMFYFGRLSGSKR</sequence>
<dbReference type="EMBL" id="CP049055">
    <property type="protein sequence ID" value="QII10003.1"/>
    <property type="molecule type" value="Genomic_DNA"/>
</dbReference>
<evidence type="ECO:0000313" key="3">
    <source>
        <dbReference type="Proteomes" id="UP000501926"/>
    </source>
</evidence>
<evidence type="ECO:0000256" key="1">
    <source>
        <dbReference type="SAM" id="Phobius"/>
    </source>
</evidence>
<keyword evidence="1" id="KW-1133">Transmembrane helix</keyword>
<name>A0A6G7GL16_KUEST</name>
<reference evidence="2 3" key="1">
    <citation type="submission" date="2020-02" db="EMBL/GenBank/DDBJ databases">
        <title>Newly sequenced genome of strain CSTR1 showed variability in Candidatus Kuenenia stuttgartiensis genomes.</title>
        <authorList>
            <person name="Ding C."/>
            <person name="Adrian L."/>
        </authorList>
    </citation>
    <scope>NUCLEOTIDE SEQUENCE [LARGE SCALE GENOMIC DNA]</scope>
    <source>
        <strain evidence="2 3">CSTR1</strain>
    </source>
</reference>
<gene>
    <name evidence="2" type="ORF">KsCSTR_06240</name>
</gene>
<keyword evidence="1" id="KW-0812">Transmembrane</keyword>
<organism evidence="2 3">
    <name type="scientific">Kuenenia stuttgartiensis</name>
    <dbReference type="NCBI Taxonomy" id="174633"/>
    <lineage>
        <taxon>Bacteria</taxon>
        <taxon>Pseudomonadati</taxon>
        <taxon>Planctomycetota</taxon>
        <taxon>Candidatus Brocadiia</taxon>
        <taxon>Candidatus Brocadiales</taxon>
        <taxon>Candidatus Brocadiaceae</taxon>
        <taxon>Candidatus Kuenenia</taxon>
    </lineage>
</organism>
<proteinExistence type="predicted"/>
<keyword evidence="1" id="KW-0472">Membrane</keyword>
<feature type="transmembrane region" description="Helical" evidence="1">
    <location>
        <begin position="18"/>
        <end position="36"/>
    </location>
</feature>